<dbReference type="Pfam" id="PF04314">
    <property type="entry name" value="PCuAC"/>
    <property type="match status" value="1"/>
</dbReference>
<reference evidence="1" key="1">
    <citation type="journal article" date="2010" name="ISME J.">
        <title>Metagenome of the Mediterranean deep chlorophyll maximum studied by direct and fosmid library 454 pyrosequencing.</title>
        <authorList>
            <person name="Ghai R."/>
            <person name="Martin-Cuadrado A.B."/>
            <person name="Molto A.G."/>
            <person name="Heredia I.G."/>
            <person name="Cabrera R."/>
            <person name="Martin J."/>
            <person name="Verdu M."/>
            <person name="Deschamps P."/>
            <person name="Moreira D."/>
            <person name="Lopez-Garcia P."/>
            <person name="Mira A."/>
            <person name="Rodriguez-Valera F."/>
        </authorList>
    </citation>
    <scope>NUCLEOTIDE SEQUENCE</scope>
</reference>
<dbReference type="PROSITE" id="PS51257">
    <property type="entry name" value="PROKAR_LIPOPROTEIN"/>
    <property type="match status" value="1"/>
</dbReference>
<name>D6PDN4_9BACT</name>
<protein>
    <submittedName>
        <fullName evidence="1">Putative transmembrane protein</fullName>
    </submittedName>
</protein>
<dbReference type="AlphaFoldDB" id="D6PDN4"/>
<dbReference type="InterPro" id="IPR007410">
    <property type="entry name" value="LpqE-like"/>
</dbReference>
<evidence type="ECO:0000313" key="1">
    <source>
        <dbReference type="EMBL" id="ADD93835.1"/>
    </source>
</evidence>
<dbReference type="PANTHER" id="PTHR36302:SF1">
    <property type="entry name" value="COPPER CHAPERONE PCU(A)C"/>
    <property type="match status" value="1"/>
</dbReference>
<sequence length="154" mass="16539">MFLTRFRQLFTSGVFVCLIFLGVIGCAPAKQNSATYDVSNASIRTPMAGRTVTAGYFDFKNNSAATVTIVGVSGDVAASIEMHTIKKIDDKMRMRPLPEVSVAPGAEVNFISGGNHLMLFDVQLGDSPSILKIELANGVIVEAPFQHSQLIDSD</sequence>
<keyword evidence="1" id="KW-0812">Transmembrane</keyword>
<dbReference type="Gene3D" id="2.60.40.1890">
    <property type="entry name" value="PCu(A)C copper chaperone"/>
    <property type="match status" value="1"/>
</dbReference>
<accession>D6PDN4</accession>
<keyword evidence="1" id="KW-0472">Membrane</keyword>
<dbReference type="SUPFAM" id="SSF110087">
    <property type="entry name" value="DR1885-like metal-binding protein"/>
    <property type="match status" value="1"/>
</dbReference>
<proteinExistence type="predicted"/>
<dbReference type="InterPro" id="IPR036182">
    <property type="entry name" value="PCuAC_sf"/>
</dbReference>
<organism evidence="1">
    <name type="scientific">uncultured marine bacterium MedDCM-OCT-S05-C75</name>
    <dbReference type="NCBI Taxonomy" id="743067"/>
    <lineage>
        <taxon>Bacteria</taxon>
        <taxon>environmental samples</taxon>
    </lineage>
</organism>
<dbReference type="PANTHER" id="PTHR36302">
    <property type="entry name" value="BLR7088 PROTEIN"/>
    <property type="match status" value="1"/>
</dbReference>
<dbReference type="InterPro" id="IPR058248">
    <property type="entry name" value="Lxx211020-like"/>
</dbReference>
<dbReference type="EMBL" id="GU942999">
    <property type="protein sequence ID" value="ADD93835.1"/>
    <property type="molecule type" value="Genomic_DNA"/>
</dbReference>